<dbReference type="PANTHER" id="PTHR10173">
    <property type="entry name" value="METHIONINE SULFOXIDE REDUCTASE"/>
    <property type="match status" value="1"/>
</dbReference>
<name>A0ABW9A6G3_9BURK</name>
<dbReference type="EMBL" id="JAQQFM010000003">
    <property type="protein sequence ID" value="MFL9924024.1"/>
    <property type="molecule type" value="Genomic_DNA"/>
</dbReference>
<feature type="active site" description="Nucleophile" evidence="4">
    <location>
        <position position="119"/>
    </location>
</feature>
<dbReference type="Gene3D" id="2.170.150.20">
    <property type="entry name" value="Peptide methionine sulfoxide reductase"/>
    <property type="match status" value="1"/>
</dbReference>
<keyword evidence="4" id="KW-0862">Zinc</keyword>
<dbReference type="GO" id="GO:0033743">
    <property type="term" value="F:peptide-methionine (R)-S-oxide reductase activity"/>
    <property type="evidence" value="ECO:0007669"/>
    <property type="project" value="UniProtKB-EC"/>
</dbReference>
<comment type="caution">
    <text evidence="6">The sequence shown here is derived from an EMBL/GenBank/DDBJ whole genome shotgun (WGS) entry which is preliminary data.</text>
</comment>
<accession>A0ABW9A6G3</accession>
<dbReference type="InterPro" id="IPR002579">
    <property type="entry name" value="Met_Sox_Rdtase_MsrB_dom"/>
</dbReference>
<feature type="binding site" evidence="4">
    <location>
        <position position="99"/>
    </location>
    <ligand>
        <name>Zn(2+)</name>
        <dbReference type="ChEBI" id="CHEBI:29105"/>
    </ligand>
</feature>
<keyword evidence="2 4" id="KW-0560">Oxidoreductase</keyword>
<dbReference type="InterPro" id="IPR028427">
    <property type="entry name" value="Met_Sox_Rdtase_MsrB"/>
</dbReference>
<evidence type="ECO:0000256" key="2">
    <source>
        <dbReference type="ARBA" id="ARBA00023002"/>
    </source>
</evidence>
<proteinExistence type="inferred from homology"/>
<dbReference type="EC" id="1.8.4.12" evidence="4"/>
<evidence type="ECO:0000256" key="1">
    <source>
        <dbReference type="ARBA" id="ARBA00007174"/>
    </source>
</evidence>
<feature type="domain" description="MsrB" evidence="5">
    <location>
        <begin position="8"/>
        <end position="130"/>
    </location>
</feature>
<evidence type="ECO:0000313" key="6">
    <source>
        <dbReference type="EMBL" id="MFL9924024.1"/>
    </source>
</evidence>
<protein>
    <recommendedName>
        <fullName evidence="4">Peptide methionine sulfoxide reductase MsrB</fullName>
        <ecNumber evidence="4">1.8.4.12</ecNumber>
    </recommendedName>
    <alternativeName>
        <fullName evidence="4">Peptide-methionine (R)-S-oxide reductase</fullName>
    </alternativeName>
</protein>
<dbReference type="NCBIfam" id="TIGR00357">
    <property type="entry name" value="peptide-methionine (R)-S-oxide reductase MsrB"/>
    <property type="match status" value="1"/>
</dbReference>
<evidence type="ECO:0000256" key="3">
    <source>
        <dbReference type="ARBA" id="ARBA00048488"/>
    </source>
</evidence>
<dbReference type="SUPFAM" id="SSF51316">
    <property type="entry name" value="Mss4-like"/>
    <property type="match status" value="1"/>
</dbReference>
<dbReference type="PANTHER" id="PTHR10173:SF52">
    <property type="entry name" value="METHIONINE-R-SULFOXIDE REDUCTASE B1"/>
    <property type="match status" value="1"/>
</dbReference>
<evidence type="ECO:0000259" key="5">
    <source>
        <dbReference type="PROSITE" id="PS51790"/>
    </source>
</evidence>
<dbReference type="InterPro" id="IPR011057">
    <property type="entry name" value="Mss4-like_sf"/>
</dbReference>
<evidence type="ECO:0000256" key="4">
    <source>
        <dbReference type="HAMAP-Rule" id="MF_01400"/>
    </source>
</evidence>
<dbReference type="HAMAP" id="MF_01400">
    <property type="entry name" value="MsrB"/>
    <property type="match status" value="1"/>
</dbReference>
<keyword evidence="7" id="KW-1185">Reference proteome</keyword>
<feature type="binding site" evidence="4">
    <location>
        <position position="47"/>
    </location>
    <ligand>
        <name>Zn(2+)</name>
        <dbReference type="ChEBI" id="CHEBI:29105"/>
    </ligand>
</feature>
<dbReference type="PROSITE" id="PS51790">
    <property type="entry name" value="MSRB"/>
    <property type="match status" value="1"/>
</dbReference>
<comment type="similarity">
    <text evidence="1 4">Belongs to the MsrB Met sulfoxide reductase family.</text>
</comment>
<comment type="catalytic activity">
    <reaction evidence="3 4">
        <text>L-methionyl-[protein] + [thioredoxin]-disulfide + H2O = L-methionyl-(R)-S-oxide-[protein] + [thioredoxin]-dithiol</text>
        <dbReference type="Rhea" id="RHEA:24164"/>
        <dbReference type="Rhea" id="RHEA-COMP:10698"/>
        <dbReference type="Rhea" id="RHEA-COMP:10700"/>
        <dbReference type="Rhea" id="RHEA-COMP:12313"/>
        <dbReference type="Rhea" id="RHEA-COMP:12314"/>
        <dbReference type="ChEBI" id="CHEBI:15377"/>
        <dbReference type="ChEBI" id="CHEBI:16044"/>
        <dbReference type="ChEBI" id="CHEBI:29950"/>
        <dbReference type="ChEBI" id="CHEBI:45764"/>
        <dbReference type="ChEBI" id="CHEBI:50058"/>
        <dbReference type="EC" id="1.8.4.12"/>
    </reaction>
</comment>
<reference evidence="6 7" key="1">
    <citation type="journal article" date="2024" name="Chem. Sci.">
        <title>Discovery of megapolipeptins by genome mining of a Burkholderiales bacteria collection.</title>
        <authorList>
            <person name="Paulo B.S."/>
            <person name="Recchia M.J.J."/>
            <person name="Lee S."/>
            <person name="Fergusson C.H."/>
            <person name="Romanowski S.B."/>
            <person name="Hernandez A."/>
            <person name="Krull N."/>
            <person name="Liu D.Y."/>
            <person name="Cavanagh H."/>
            <person name="Bos A."/>
            <person name="Gray C.A."/>
            <person name="Murphy B.T."/>
            <person name="Linington R.G."/>
            <person name="Eustaquio A.S."/>
        </authorList>
    </citation>
    <scope>NUCLEOTIDE SEQUENCE [LARGE SCALE GENOMIC DNA]</scope>
    <source>
        <strain evidence="6 7">RL21-008-BIB-A</strain>
    </source>
</reference>
<dbReference type="Proteomes" id="UP001629246">
    <property type="component" value="Unassembled WGS sequence"/>
</dbReference>
<feature type="binding site" evidence="4">
    <location>
        <position position="96"/>
    </location>
    <ligand>
        <name>Zn(2+)</name>
        <dbReference type="ChEBI" id="CHEBI:29105"/>
    </ligand>
</feature>
<feature type="binding site" evidence="4">
    <location>
        <position position="50"/>
    </location>
    <ligand>
        <name>Zn(2+)</name>
        <dbReference type="ChEBI" id="CHEBI:29105"/>
    </ligand>
</feature>
<dbReference type="RefSeq" id="WP_408156870.1">
    <property type="nucleotide sequence ID" value="NZ_JAQQFM010000003.1"/>
</dbReference>
<keyword evidence="4" id="KW-0479">Metal-binding</keyword>
<gene>
    <name evidence="4 6" type="primary">msrB</name>
    <name evidence="6" type="ORF">PQR62_07105</name>
</gene>
<sequence length="131" mass="14816">MPRVQKADAEWRKQLSEISYLVARKAGTERPFTGKDWDNHKDGLYRCICCDTALFDSRTKFESGTGWPSFWQPISATNVTSETDHSFGMRRTALSCSLCDAHLGHVFDDGPRPTGLRYCMNSASMRFVARA</sequence>
<comment type="cofactor">
    <cofactor evidence="4">
        <name>Zn(2+)</name>
        <dbReference type="ChEBI" id="CHEBI:29105"/>
    </cofactor>
    <text evidence="4">Binds 1 zinc ion per subunit. The zinc ion is important for the structural integrity of the protein.</text>
</comment>
<organism evidence="6 7">
    <name type="scientific">Herbaspirillum lusitanum</name>
    <dbReference type="NCBI Taxonomy" id="213312"/>
    <lineage>
        <taxon>Bacteria</taxon>
        <taxon>Pseudomonadati</taxon>
        <taxon>Pseudomonadota</taxon>
        <taxon>Betaproteobacteria</taxon>
        <taxon>Burkholderiales</taxon>
        <taxon>Oxalobacteraceae</taxon>
        <taxon>Herbaspirillum</taxon>
    </lineage>
</organism>
<dbReference type="Pfam" id="PF01641">
    <property type="entry name" value="SelR"/>
    <property type="match status" value="1"/>
</dbReference>
<evidence type="ECO:0000313" key="7">
    <source>
        <dbReference type="Proteomes" id="UP001629246"/>
    </source>
</evidence>